<dbReference type="EMBL" id="JAHYIQ010000051">
    <property type="protein sequence ID" value="KAK1117433.1"/>
    <property type="molecule type" value="Genomic_DNA"/>
</dbReference>
<feature type="compositionally biased region" description="Polar residues" evidence="1">
    <location>
        <begin position="47"/>
        <end position="56"/>
    </location>
</feature>
<evidence type="ECO:0000256" key="1">
    <source>
        <dbReference type="SAM" id="MobiDB-lite"/>
    </source>
</evidence>
<gene>
    <name evidence="2" type="ORF">K0M31_016637</name>
</gene>
<reference evidence="2" key="1">
    <citation type="submission" date="2021-10" db="EMBL/GenBank/DDBJ databases">
        <title>Melipona bicolor Genome sequencing and assembly.</title>
        <authorList>
            <person name="Araujo N.S."/>
            <person name="Arias M.C."/>
        </authorList>
    </citation>
    <scope>NUCLEOTIDE SEQUENCE</scope>
    <source>
        <strain evidence="2">USP_2M_L1-L4_2017</strain>
        <tissue evidence="2">Whole body</tissue>
    </source>
</reference>
<dbReference type="Proteomes" id="UP001177670">
    <property type="component" value="Unassembled WGS sequence"/>
</dbReference>
<protein>
    <submittedName>
        <fullName evidence="2">Uncharacterized protein</fullName>
    </submittedName>
</protein>
<feature type="region of interest" description="Disordered" evidence="1">
    <location>
        <begin position="47"/>
        <end position="70"/>
    </location>
</feature>
<sequence length="104" mass="11117">MTSWSVPRPHYELLCCAGDYGSAASNIEDIGSPGVSPLPAYYSAAEQSPITSSGTVQKGRPRKRKLSEVTGSDLPVTMRLAAGALGELRLTLLFQHFSHSHTLS</sequence>
<accession>A0AA40FEE1</accession>
<proteinExistence type="predicted"/>
<keyword evidence="3" id="KW-1185">Reference proteome</keyword>
<evidence type="ECO:0000313" key="2">
    <source>
        <dbReference type="EMBL" id="KAK1117433.1"/>
    </source>
</evidence>
<dbReference type="AlphaFoldDB" id="A0AA40FEE1"/>
<evidence type="ECO:0000313" key="3">
    <source>
        <dbReference type="Proteomes" id="UP001177670"/>
    </source>
</evidence>
<name>A0AA40FEE1_9HYME</name>
<comment type="caution">
    <text evidence="2">The sequence shown here is derived from an EMBL/GenBank/DDBJ whole genome shotgun (WGS) entry which is preliminary data.</text>
</comment>
<organism evidence="2 3">
    <name type="scientific">Melipona bicolor</name>
    <dbReference type="NCBI Taxonomy" id="60889"/>
    <lineage>
        <taxon>Eukaryota</taxon>
        <taxon>Metazoa</taxon>
        <taxon>Ecdysozoa</taxon>
        <taxon>Arthropoda</taxon>
        <taxon>Hexapoda</taxon>
        <taxon>Insecta</taxon>
        <taxon>Pterygota</taxon>
        <taxon>Neoptera</taxon>
        <taxon>Endopterygota</taxon>
        <taxon>Hymenoptera</taxon>
        <taxon>Apocrita</taxon>
        <taxon>Aculeata</taxon>
        <taxon>Apoidea</taxon>
        <taxon>Anthophila</taxon>
        <taxon>Apidae</taxon>
        <taxon>Melipona</taxon>
    </lineage>
</organism>